<name>A0A6N2LP25_SALVM</name>
<evidence type="ECO:0000256" key="5">
    <source>
        <dbReference type="ARBA" id="ARBA00023186"/>
    </source>
</evidence>
<dbReference type="GO" id="GO:0051082">
    <property type="term" value="F:unfolded protein binding"/>
    <property type="evidence" value="ECO:0007669"/>
    <property type="project" value="InterPro"/>
</dbReference>
<dbReference type="PANTHER" id="PTHR43096">
    <property type="entry name" value="DNAJ HOMOLOG 1, MITOCHONDRIAL-RELATED"/>
    <property type="match status" value="1"/>
</dbReference>
<dbReference type="GO" id="GO:0008270">
    <property type="term" value="F:zinc ion binding"/>
    <property type="evidence" value="ECO:0007669"/>
    <property type="project" value="UniProtKB-KW"/>
</dbReference>
<evidence type="ECO:0000256" key="2">
    <source>
        <dbReference type="ARBA" id="ARBA00022737"/>
    </source>
</evidence>
<keyword evidence="3" id="KW-0863">Zinc-finger</keyword>
<accession>A0A6N2LP25</accession>
<dbReference type="FunFam" id="2.60.260.20:FF:000005">
    <property type="entry name" value="Chaperone protein dnaJ 1, mitochondrial"/>
    <property type="match status" value="1"/>
</dbReference>
<dbReference type="GO" id="GO:0042026">
    <property type="term" value="P:protein refolding"/>
    <property type="evidence" value="ECO:0007669"/>
    <property type="project" value="TreeGrafter"/>
</dbReference>
<keyword evidence="4" id="KW-0862">Zinc</keyword>
<keyword evidence="2" id="KW-0677">Repeat</keyword>
<evidence type="ECO:0000313" key="7">
    <source>
        <dbReference type="EMBL" id="VFU42575.1"/>
    </source>
</evidence>
<feature type="domain" description="Chaperone DnaJ C-terminal" evidence="6">
    <location>
        <begin position="4"/>
        <end position="62"/>
    </location>
</feature>
<dbReference type="InterPro" id="IPR002939">
    <property type="entry name" value="DnaJ_C"/>
</dbReference>
<dbReference type="EMBL" id="CAADRP010001585">
    <property type="protein sequence ID" value="VFU42575.1"/>
    <property type="molecule type" value="Genomic_DNA"/>
</dbReference>
<evidence type="ECO:0000256" key="3">
    <source>
        <dbReference type="ARBA" id="ARBA00022771"/>
    </source>
</evidence>
<dbReference type="GO" id="GO:0005737">
    <property type="term" value="C:cytoplasm"/>
    <property type="evidence" value="ECO:0007669"/>
    <property type="project" value="TreeGrafter"/>
</dbReference>
<dbReference type="InterPro" id="IPR008971">
    <property type="entry name" value="HSP40/DnaJ_pept-bd"/>
</dbReference>
<dbReference type="AlphaFoldDB" id="A0A6N2LP25"/>
<keyword evidence="5" id="KW-0143">Chaperone</keyword>
<gene>
    <name evidence="7" type="ORF">SVIM_LOCUS256747</name>
</gene>
<evidence type="ECO:0000256" key="1">
    <source>
        <dbReference type="ARBA" id="ARBA00022723"/>
    </source>
</evidence>
<dbReference type="PANTHER" id="PTHR43096:SF52">
    <property type="entry name" value="DNAJ HOMOLOG 1, MITOCHONDRIAL-RELATED"/>
    <property type="match status" value="1"/>
</dbReference>
<dbReference type="Gene3D" id="2.60.260.20">
    <property type="entry name" value="Urease metallochaperone UreE, N-terminal domain"/>
    <property type="match status" value="1"/>
</dbReference>
<dbReference type="SUPFAM" id="SSF49493">
    <property type="entry name" value="HSP40/DnaJ peptide-binding domain"/>
    <property type="match status" value="1"/>
</dbReference>
<protein>
    <recommendedName>
        <fullName evidence="6">Chaperone DnaJ C-terminal domain-containing protein</fullName>
    </recommendedName>
</protein>
<evidence type="ECO:0000259" key="6">
    <source>
        <dbReference type="Pfam" id="PF01556"/>
    </source>
</evidence>
<dbReference type="Pfam" id="PF01556">
    <property type="entry name" value="DnaJ_C"/>
    <property type="match status" value="1"/>
</dbReference>
<organism evidence="7">
    <name type="scientific">Salix viminalis</name>
    <name type="common">Common osier</name>
    <name type="synonym">Basket willow</name>
    <dbReference type="NCBI Taxonomy" id="40686"/>
    <lineage>
        <taxon>Eukaryota</taxon>
        <taxon>Viridiplantae</taxon>
        <taxon>Streptophyta</taxon>
        <taxon>Embryophyta</taxon>
        <taxon>Tracheophyta</taxon>
        <taxon>Spermatophyta</taxon>
        <taxon>Magnoliopsida</taxon>
        <taxon>eudicotyledons</taxon>
        <taxon>Gunneridae</taxon>
        <taxon>Pentapetalae</taxon>
        <taxon>rosids</taxon>
        <taxon>fabids</taxon>
        <taxon>Malpighiales</taxon>
        <taxon>Salicaceae</taxon>
        <taxon>Saliceae</taxon>
        <taxon>Salix</taxon>
    </lineage>
</organism>
<evidence type="ECO:0000256" key="4">
    <source>
        <dbReference type="ARBA" id="ARBA00022833"/>
    </source>
</evidence>
<sequence>MLILAILGGKVEVPTLSGKTQVNIPKGVQPGQLVVLRGKGLSKHGFLVDHGDQYVRFCINFPTAINERQRAILEEFTEEEINNQNDTSNEGTWWQQLLEGLTHGGYWEYVHQSSFLCCSLLRSFSFSIDRSDV</sequence>
<proteinExistence type="predicted"/>
<reference evidence="7" key="1">
    <citation type="submission" date="2019-03" db="EMBL/GenBank/DDBJ databases">
        <authorList>
            <person name="Mank J."/>
            <person name="Almeida P."/>
        </authorList>
    </citation>
    <scope>NUCLEOTIDE SEQUENCE</scope>
    <source>
        <strain evidence="7">78183</strain>
    </source>
</reference>
<keyword evidence="1" id="KW-0479">Metal-binding</keyword>